<dbReference type="InterPro" id="IPR029044">
    <property type="entry name" value="Nucleotide-diphossugar_trans"/>
</dbReference>
<dbReference type="Gene3D" id="3.90.550.20">
    <property type="match status" value="1"/>
</dbReference>
<organism evidence="1">
    <name type="scientific">Notodromas monacha</name>
    <dbReference type="NCBI Taxonomy" id="399045"/>
    <lineage>
        <taxon>Eukaryota</taxon>
        <taxon>Metazoa</taxon>
        <taxon>Ecdysozoa</taxon>
        <taxon>Arthropoda</taxon>
        <taxon>Crustacea</taxon>
        <taxon>Oligostraca</taxon>
        <taxon>Ostracoda</taxon>
        <taxon>Podocopa</taxon>
        <taxon>Podocopida</taxon>
        <taxon>Cypridocopina</taxon>
        <taxon>Cypridoidea</taxon>
        <taxon>Cyprididae</taxon>
        <taxon>Notodromas</taxon>
    </lineage>
</organism>
<dbReference type="EMBL" id="CAJPEX010000228">
    <property type="protein sequence ID" value="CAG0914411.1"/>
    <property type="molecule type" value="Genomic_DNA"/>
</dbReference>
<dbReference type="Pfam" id="PF04488">
    <property type="entry name" value="Gly_transf_sug"/>
    <property type="match status" value="1"/>
</dbReference>
<sequence>MPMLSPKELCAIESAALHHPHRPVVVAVNHKYLQLPTSVAKWAKIYPNVIFTQLDINKWLEGTVLLPWLSKGLLDRSLYKISHTSDILRFATMYKYGGLYMDTDVIVLRSMDDLGNAVGLQEYTRQGAVPGIMSFRKHHPIMAECLEELVLRSEEILFMGFVRTAGVTLDSQGTTKQGQVLAKAKTGLR</sequence>
<keyword evidence="2" id="KW-1185">Reference proteome</keyword>
<evidence type="ECO:0000313" key="1">
    <source>
        <dbReference type="EMBL" id="CAD7274259.1"/>
    </source>
</evidence>
<dbReference type="EMBL" id="OA882265">
    <property type="protein sequence ID" value="CAD7274259.1"/>
    <property type="molecule type" value="Genomic_DNA"/>
</dbReference>
<reference evidence="1" key="1">
    <citation type="submission" date="2020-11" db="EMBL/GenBank/DDBJ databases">
        <authorList>
            <person name="Tran Van P."/>
        </authorList>
    </citation>
    <scope>NUCLEOTIDE SEQUENCE</scope>
</reference>
<evidence type="ECO:0008006" key="3">
    <source>
        <dbReference type="Google" id="ProtNLM"/>
    </source>
</evidence>
<dbReference type="PANTHER" id="PTHR12042:SF21">
    <property type="entry name" value="ALPHA1,4-GALACTOSYLTRANSFERASE 1-RELATED"/>
    <property type="match status" value="1"/>
</dbReference>
<protein>
    <recommendedName>
        <fullName evidence="3">Lactosylceramide 4-alpha-galactosyltransferase</fullName>
    </recommendedName>
</protein>
<name>A0A7R9BFE5_9CRUS</name>
<dbReference type="Proteomes" id="UP000678499">
    <property type="component" value="Unassembled WGS sequence"/>
</dbReference>
<evidence type="ECO:0000313" key="2">
    <source>
        <dbReference type="Proteomes" id="UP000678499"/>
    </source>
</evidence>
<accession>A0A7R9BFE5</accession>
<proteinExistence type="predicted"/>
<dbReference type="AlphaFoldDB" id="A0A7R9BFE5"/>
<dbReference type="GO" id="GO:0006688">
    <property type="term" value="P:glycosphingolipid biosynthetic process"/>
    <property type="evidence" value="ECO:0007669"/>
    <property type="project" value="TreeGrafter"/>
</dbReference>
<dbReference type="SUPFAM" id="SSF53448">
    <property type="entry name" value="Nucleotide-diphospho-sugar transferases"/>
    <property type="match status" value="1"/>
</dbReference>
<gene>
    <name evidence="1" type="ORF">NMOB1V02_LOCUS2107</name>
</gene>
<dbReference type="InterPro" id="IPR007577">
    <property type="entry name" value="GlycoTrfase_DXD_sugar-bd_CS"/>
</dbReference>
<dbReference type="GO" id="GO:0016020">
    <property type="term" value="C:membrane"/>
    <property type="evidence" value="ECO:0007669"/>
    <property type="project" value="GOC"/>
</dbReference>
<dbReference type="PANTHER" id="PTHR12042">
    <property type="entry name" value="LACTOSYLCERAMIDE 4-ALPHA-GALACTOSYLTRANSFERASE ALPHA- 1,4-GALACTOSYLTRANSFERASE"/>
    <property type="match status" value="1"/>
</dbReference>
<dbReference type="GO" id="GO:0016758">
    <property type="term" value="F:hexosyltransferase activity"/>
    <property type="evidence" value="ECO:0007669"/>
    <property type="project" value="TreeGrafter"/>
</dbReference>
<dbReference type="OrthoDB" id="409543at2759"/>
<dbReference type="InterPro" id="IPR051981">
    <property type="entry name" value="Glycosyltransf_32"/>
</dbReference>